<dbReference type="PANTHER" id="PTHR35897:SF1">
    <property type="entry name" value="METHYLTRANSFERASE AUSD"/>
    <property type="match status" value="1"/>
</dbReference>
<name>A0A1B7MG69_9AGAM</name>
<dbReference type="STRING" id="1314800.A0A1B7MG69"/>
<dbReference type="AlphaFoldDB" id="A0A1B7MG69"/>
<evidence type="ECO:0000313" key="3">
    <source>
        <dbReference type="EMBL" id="OAX31601.1"/>
    </source>
</evidence>
<dbReference type="Proteomes" id="UP000092154">
    <property type="component" value="Unassembled WGS sequence"/>
</dbReference>
<dbReference type="InterPro" id="IPR051654">
    <property type="entry name" value="Meroterpenoid_MTases"/>
</dbReference>
<dbReference type="GO" id="GO:0016740">
    <property type="term" value="F:transferase activity"/>
    <property type="evidence" value="ECO:0007669"/>
    <property type="project" value="UniProtKB-KW"/>
</dbReference>
<keyword evidence="1" id="KW-0808">Transferase</keyword>
<keyword evidence="4" id="KW-1185">Reference proteome</keyword>
<evidence type="ECO:0000256" key="1">
    <source>
        <dbReference type="ARBA" id="ARBA00022679"/>
    </source>
</evidence>
<keyword evidence="2" id="KW-0949">S-adenosyl-L-methionine</keyword>
<dbReference type="InParanoid" id="A0A1B7MG69"/>
<gene>
    <name evidence="3" type="ORF">K503DRAFT_805944</name>
</gene>
<reference evidence="3 4" key="1">
    <citation type="submission" date="2016-06" db="EMBL/GenBank/DDBJ databases">
        <title>Comparative genomics of the ectomycorrhizal sister species Rhizopogon vinicolor and Rhizopogon vesiculosus (Basidiomycota: Boletales) reveals a divergence of the mating type B locus.</title>
        <authorList>
            <consortium name="DOE Joint Genome Institute"/>
            <person name="Mujic A.B."/>
            <person name="Kuo A."/>
            <person name="Tritt A."/>
            <person name="Lipzen A."/>
            <person name="Chen C."/>
            <person name="Johnson J."/>
            <person name="Sharma A."/>
            <person name="Barry K."/>
            <person name="Grigoriev I.V."/>
            <person name="Spatafora J.W."/>
        </authorList>
    </citation>
    <scope>NUCLEOTIDE SEQUENCE [LARGE SCALE GENOMIC DNA]</scope>
    <source>
        <strain evidence="3 4">AM-OR11-026</strain>
    </source>
</reference>
<proteinExistence type="predicted"/>
<dbReference type="EMBL" id="KV449328">
    <property type="protein sequence ID" value="OAX31601.1"/>
    <property type="molecule type" value="Genomic_DNA"/>
</dbReference>
<accession>A0A1B7MG69</accession>
<evidence type="ECO:0000313" key="4">
    <source>
        <dbReference type="Proteomes" id="UP000092154"/>
    </source>
</evidence>
<dbReference type="OrthoDB" id="2094832at2759"/>
<organism evidence="3 4">
    <name type="scientific">Rhizopogon vinicolor AM-OR11-026</name>
    <dbReference type="NCBI Taxonomy" id="1314800"/>
    <lineage>
        <taxon>Eukaryota</taxon>
        <taxon>Fungi</taxon>
        <taxon>Dikarya</taxon>
        <taxon>Basidiomycota</taxon>
        <taxon>Agaricomycotina</taxon>
        <taxon>Agaricomycetes</taxon>
        <taxon>Agaricomycetidae</taxon>
        <taxon>Boletales</taxon>
        <taxon>Suillineae</taxon>
        <taxon>Rhizopogonaceae</taxon>
        <taxon>Rhizopogon</taxon>
    </lineage>
</organism>
<dbReference type="PANTHER" id="PTHR35897">
    <property type="entry name" value="METHYLTRANSFERASE AUSD"/>
    <property type="match status" value="1"/>
</dbReference>
<evidence type="ECO:0000256" key="2">
    <source>
        <dbReference type="ARBA" id="ARBA00022691"/>
    </source>
</evidence>
<protein>
    <submittedName>
        <fullName evidence="3">Uncharacterized protein</fullName>
    </submittedName>
</protein>
<sequence>MEGITVHNDSILLLGDVTFHTASIPVADTAFYSLTPEDAVFFKTQIGIDDDDEMKRHILEIQAKAYKVAPYPCIRSFTFLK</sequence>